<evidence type="ECO:0000256" key="16">
    <source>
        <dbReference type="ARBA" id="ARBA00023065"/>
    </source>
</evidence>
<dbReference type="SFLD" id="SFLDS00003">
    <property type="entry name" value="Haloacid_Dehalogenase"/>
    <property type="match status" value="1"/>
</dbReference>
<keyword evidence="5 18" id="KW-1003">Cell membrane</keyword>
<dbReference type="InterPro" id="IPR027256">
    <property type="entry name" value="P-typ_ATPase_IB"/>
</dbReference>
<evidence type="ECO:0000256" key="15">
    <source>
        <dbReference type="ARBA" id="ARBA00023008"/>
    </source>
</evidence>
<dbReference type="InterPro" id="IPR036163">
    <property type="entry name" value="HMA_dom_sf"/>
</dbReference>
<dbReference type="PANTHER" id="PTHR43520">
    <property type="entry name" value="ATP7, ISOFORM B"/>
    <property type="match status" value="1"/>
</dbReference>
<gene>
    <name evidence="20" type="ORF">SAMN06265378_1219</name>
</gene>
<accession>A0A238YMJ6</accession>
<dbReference type="InterPro" id="IPR017969">
    <property type="entry name" value="Heavy-metal-associated_CS"/>
</dbReference>
<dbReference type="InterPro" id="IPR023298">
    <property type="entry name" value="ATPase_P-typ_TM_dom_sf"/>
</dbReference>
<evidence type="ECO:0000313" key="20">
    <source>
        <dbReference type="EMBL" id="SNR72385.1"/>
    </source>
</evidence>
<dbReference type="AlphaFoldDB" id="A0A238YMJ6"/>
<dbReference type="InterPro" id="IPR036412">
    <property type="entry name" value="HAD-like_sf"/>
</dbReference>
<dbReference type="CDD" id="cd02094">
    <property type="entry name" value="P-type_ATPase_Cu-like"/>
    <property type="match status" value="1"/>
</dbReference>
<feature type="domain" description="HMA" evidence="19">
    <location>
        <begin position="87"/>
        <end position="152"/>
    </location>
</feature>
<feature type="transmembrane region" description="Helical" evidence="18">
    <location>
        <begin position="853"/>
        <end position="872"/>
    </location>
</feature>
<evidence type="ECO:0000256" key="3">
    <source>
        <dbReference type="ARBA" id="ARBA00012517"/>
    </source>
</evidence>
<dbReference type="NCBIfam" id="TIGR01494">
    <property type="entry name" value="ATPase_P-type"/>
    <property type="match status" value="1"/>
</dbReference>
<dbReference type="CDD" id="cd00371">
    <property type="entry name" value="HMA"/>
    <property type="match status" value="3"/>
</dbReference>
<keyword evidence="17 18" id="KW-0472">Membrane</keyword>
<keyword evidence="9 18" id="KW-0547">Nucleotide-binding</keyword>
<proteinExistence type="inferred from homology"/>
<dbReference type="NCBIfam" id="TIGR01511">
    <property type="entry name" value="ATPase-IB1_Cu"/>
    <property type="match status" value="1"/>
</dbReference>
<feature type="domain" description="HMA" evidence="19">
    <location>
        <begin position="161"/>
        <end position="224"/>
    </location>
</feature>
<dbReference type="GO" id="GO:0005507">
    <property type="term" value="F:copper ion binding"/>
    <property type="evidence" value="ECO:0007669"/>
    <property type="project" value="InterPro"/>
</dbReference>
<evidence type="ECO:0000313" key="21">
    <source>
        <dbReference type="Proteomes" id="UP000198409"/>
    </source>
</evidence>
<dbReference type="SFLD" id="SFLDF00027">
    <property type="entry name" value="p-type_atpase"/>
    <property type="match status" value="1"/>
</dbReference>
<organism evidence="20 21">
    <name type="scientific">Paracoccus sediminis</name>
    <dbReference type="NCBI Taxonomy" id="1214787"/>
    <lineage>
        <taxon>Bacteria</taxon>
        <taxon>Pseudomonadati</taxon>
        <taxon>Pseudomonadota</taxon>
        <taxon>Alphaproteobacteria</taxon>
        <taxon>Rhodobacterales</taxon>
        <taxon>Paracoccaceae</taxon>
        <taxon>Paracoccus</taxon>
    </lineage>
</organism>
<comment type="similarity">
    <text evidence="2 18">Belongs to the cation transport ATPase (P-type) (TC 3.A.3) family. Type IB subfamily.</text>
</comment>
<evidence type="ECO:0000256" key="11">
    <source>
        <dbReference type="ARBA" id="ARBA00022840"/>
    </source>
</evidence>
<dbReference type="SUPFAM" id="SSF55008">
    <property type="entry name" value="HMA, heavy metal-associated domain"/>
    <property type="match status" value="3"/>
</dbReference>
<feature type="transmembrane region" description="Helical" evidence="18">
    <location>
        <begin position="509"/>
        <end position="531"/>
    </location>
</feature>
<sequence>MDAPVRAADKMNAAISLPIEGMTCASCVGRVERALKAVPGVANAVVNLATEKASITTNDTVDRIALVKAVENAGYEVPASFSAPKAALLEVPIEGMTCASCVGRVEKALKAIPGVANAVVNLATEKASITTSGPVDRAVVVKAVEDAGYAVSASFTAPAAASLEVAIEGMTCASCVGRVEKALKAVPGVTNAVVNLATEKATVQGTADAAAIVAAIANAGYEAKVIAAATGAGQAEVDDRAEKKEAERRELTRDFTIAAVLTAPVFILEMGSHLIPGAHDMIAATIGMQNSWYLQFVLTTLVLFVPGIRFYDKGLPALWRLAPDMNSLVAVGSLAAYLYSLVATFAPGFLPAGTVNVYYEAAAVIVTLILLGRLLEARAKGRTSEAIKRLVGLQAKTARVRRDGKTVDLPIDSVLSGDIVEVRPGDRIPVDGEVIEGESYVDESMITGEPIPVSKTSGSEVVAGTVNQKGAFAIRATAVGGNTVLSQIIRMVEEAQGSKLPIQALVDKVTMYFVPAVFAVAALTFAAWLYFGPSPALTFALVNAVAVLIIACPCAMGLATPTSIMVGTGRGAELGVLFRKGEALQLLKDAKVVAVDKTGTLTEGKPALTDLELAAGFDRTTVLGLVAAVEAKSEHPIARAIVDAAEAEGIALPAVSDFESVTGFGVKAVVDGKRIEIGADRYMVELGHDVAGFAQVAERLGNEGKSPLYAAIDGKLATIIAVADPIKETTPAAIKALHDLGLKVAMITGDNKRTAKAIAARLGIDEVVAEVLPDGKVDSIRRLKAEHGKVAFVGDGINDAPALAEADVGLAIGTGTDIAIEAADVVLMSGSLTGVPNAIALSKATIGNIRQNLFWAFAYNTALIPVAAGALYPAYGILLSPVFAAGAMALSSVFVLGNALRLKTFKVQG</sequence>
<dbReference type="GO" id="GO:0140581">
    <property type="term" value="F:P-type monovalent copper transporter activity"/>
    <property type="evidence" value="ECO:0007669"/>
    <property type="project" value="UniProtKB-EC"/>
</dbReference>
<keyword evidence="10" id="KW-0187">Copper transport</keyword>
<feature type="transmembrane region" description="Helical" evidence="18">
    <location>
        <begin position="255"/>
        <end position="272"/>
    </location>
</feature>
<dbReference type="GO" id="GO:0043682">
    <property type="term" value="F:P-type divalent copper transporter activity"/>
    <property type="evidence" value="ECO:0007669"/>
    <property type="project" value="TreeGrafter"/>
</dbReference>
<dbReference type="InterPro" id="IPR044492">
    <property type="entry name" value="P_typ_ATPase_HD_dom"/>
</dbReference>
<dbReference type="GO" id="GO:0005524">
    <property type="term" value="F:ATP binding"/>
    <property type="evidence" value="ECO:0007669"/>
    <property type="project" value="UniProtKB-UniRule"/>
</dbReference>
<name>A0A238YMJ6_9RHOB</name>
<evidence type="ECO:0000256" key="10">
    <source>
        <dbReference type="ARBA" id="ARBA00022796"/>
    </source>
</evidence>
<keyword evidence="12" id="KW-0460">Magnesium</keyword>
<dbReference type="InterPro" id="IPR023299">
    <property type="entry name" value="ATPase_P-typ_cyto_dom_N"/>
</dbReference>
<dbReference type="FunFam" id="3.40.1110.10:FF:000099">
    <property type="entry name" value="Copper-translocating P-type ATPase"/>
    <property type="match status" value="1"/>
</dbReference>
<dbReference type="GO" id="GO:0060003">
    <property type="term" value="P:copper ion export"/>
    <property type="evidence" value="ECO:0007669"/>
    <property type="project" value="UniProtKB-ARBA"/>
</dbReference>
<comment type="subcellular location">
    <subcellularLocation>
        <location evidence="1">Cell membrane</location>
        <topology evidence="1">Multi-pass membrane protein</topology>
    </subcellularLocation>
</comment>
<dbReference type="Pfam" id="PF00702">
    <property type="entry name" value="Hydrolase"/>
    <property type="match status" value="1"/>
</dbReference>
<dbReference type="Pfam" id="PF00122">
    <property type="entry name" value="E1-E2_ATPase"/>
    <property type="match status" value="1"/>
</dbReference>
<dbReference type="Gene3D" id="3.40.1110.10">
    <property type="entry name" value="Calcium-transporting ATPase, cytoplasmic domain N"/>
    <property type="match status" value="1"/>
</dbReference>
<evidence type="ECO:0000256" key="1">
    <source>
        <dbReference type="ARBA" id="ARBA00004651"/>
    </source>
</evidence>
<dbReference type="GO" id="GO:0005886">
    <property type="term" value="C:plasma membrane"/>
    <property type="evidence" value="ECO:0007669"/>
    <property type="project" value="UniProtKB-SubCell"/>
</dbReference>
<keyword evidence="16" id="KW-0406">Ion transport</keyword>
<dbReference type="GO" id="GO:0016887">
    <property type="term" value="F:ATP hydrolysis activity"/>
    <property type="evidence" value="ECO:0007669"/>
    <property type="project" value="InterPro"/>
</dbReference>
<evidence type="ECO:0000256" key="14">
    <source>
        <dbReference type="ARBA" id="ARBA00022989"/>
    </source>
</evidence>
<keyword evidence="8" id="KW-0677">Repeat</keyword>
<dbReference type="Gene3D" id="3.40.50.1000">
    <property type="entry name" value="HAD superfamily/HAD-like"/>
    <property type="match status" value="1"/>
</dbReference>
<evidence type="ECO:0000256" key="5">
    <source>
        <dbReference type="ARBA" id="ARBA00022475"/>
    </source>
</evidence>
<feature type="transmembrane region" description="Helical" evidence="18">
    <location>
        <begin position="328"/>
        <end position="350"/>
    </location>
</feature>
<keyword evidence="4" id="KW-0813">Transport</keyword>
<protein>
    <recommendedName>
        <fullName evidence="3">P-type Cu(+) transporter</fullName>
        <ecNumber evidence="3">7.2.2.8</ecNumber>
    </recommendedName>
</protein>
<dbReference type="InterPro" id="IPR059000">
    <property type="entry name" value="ATPase_P-type_domA"/>
</dbReference>
<keyword evidence="13" id="KW-1278">Translocase</keyword>
<reference evidence="21" key="1">
    <citation type="submission" date="2017-06" db="EMBL/GenBank/DDBJ databases">
        <authorList>
            <person name="Varghese N."/>
            <person name="Submissions S."/>
        </authorList>
    </citation>
    <scope>NUCLEOTIDE SEQUENCE [LARGE SCALE GENOMIC DNA]</scope>
    <source>
        <strain evidence="21">DSM 26170</strain>
    </source>
</reference>
<keyword evidence="11 18" id="KW-0067">ATP-binding</keyword>
<dbReference type="PANTHER" id="PTHR43520:SF8">
    <property type="entry name" value="P-TYPE CU(+) TRANSPORTER"/>
    <property type="match status" value="1"/>
</dbReference>
<feature type="transmembrane region" description="Helical" evidence="18">
    <location>
        <begin position="537"/>
        <end position="560"/>
    </location>
</feature>
<evidence type="ECO:0000256" key="6">
    <source>
        <dbReference type="ARBA" id="ARBA00022692"/>
    </source>
</evidence>
<dbReference type="Proteomes" id="UP000198409">
    <property type="component" value="Unassembled WGS sequence"/>
</dbReference>
<dbReference type="GO" id="GO:0055070">
    <property type="term" value="P:copper ion homeostasis"/>
    <property type="evidence" value="ECO:0007669"/>
    <property type="project" value="TreeGrafter"/>
</dbReference>
<dbReference type="Pfam" id="PF00403">
    <property type="entry name" value="HMA"/>
    <property type="match status" value="3"/>
</dbReference>
<dbReference type="FunFam" id="3.30.70.100:FF:000005">
    <property type="entry name" value="Copper-exporting P-type ATPase A"/>
    <property type="match status" value="3"/>
</dbReference>
<keyword evidence="14 18" id="KW-1133">Transmembrane helix</keyword>
<dbReference type="EC" id="7.2.2.8" evidence="3"/>
<dbReference type="SUPFAM" id="SSF81653">
    <property type="entry name" value="Calcium ATPase, transduction domain A"/>
    <property type="match status" value="1"/>
</dbReference>
<dbReference type="EMBL" id="FZNM01000021">
    <property type="protein sequence ID" value="SNR72385.1"/>
    <property type="molecule type" value="Genomic_DNA"/>
</dbReference>
<dbReference type="Gene3D" id="3.30.70.100">
    <property type="match status" value="3"/>
</dbReference>
<feature type="transmembrane region" description="Helical" evidence="18">
    <location>
        <begin position="356"/>
        <end position="375"/>
    </location>
</feature>
<dbReference type="PROSITE" id="PS50846">
    <property type="entry name" value="HMA_2"/>
    <property type="match status" value="3"/>
</dbReference>
<dbReference type="InterPro" id="IPR018303">
    <property type="entry name" value="ATPase_P-typ_P_site"/>
</dbReference>
<evidence type="ECO:0000256" key="4">
    <source>
        <dbReference type="ARBA" id="ARBA00022448"/>
    </source>
</evidence>
<dbReference type="SUPFAM" id="SSF56784">
    <property type="entry name" value="HAD-like"/>
    <property type="match status" value="1"/>
</dbReference>
<dbReference type="InterPro" id="IPR006121">
    <property type="entry name" value="HMA_dom"/>
</dbReference>
<evidence type="ECO:0000256" key="7">
    <source>
        <dbReference type="ARBA" id="ARBA00022723"/>
    </source>
</evidence>
<evidence type="ECO:0000256" key="9">
    <source>
        <dbReference type="ARBA" id="ARBA00022741"/>
    </source>
</evidence>
<evidence type="ECO:0000259" key="19">
    <source>
        <dbReference type="PROSITE" id="PS50846"/>
    </source>
</evidence>
<dbReference type="PRINTS" id="PR00119">
    <property type="entry name" value="CATATPASE"/>
</dbReference>
<dbReference type="Gene3D" id="2.70.150.10">
    <property type="entry name" value="Calcium-transporting ATPase, cytoplasmic transduction domain A"/>
    <property type="match status" value="1"/>
</dbReference>
<dbReference type="PROSITE" id="PS00154">
    <property type="entry name" value="ATPASE_E1_E2"/>
    <property type="match status" value="1"/>
</dbReference>
<dbReference type="PROSITE" id="PS01047">
    <property type="entry name" value="HMA_1"/>
    <property type="match status" value="3"/>
</dbReference>
<keyword evidence="7 18" id="KW-0479">Metal-binding</keyword>
<evidence type="ECO:0000256" key="13">
    <source>
        <dbReference type="ARBA" id="ARBA00022967"/>
    </source>
</evidence>
<dbReference type="NCBIfam" id="TIGR01525">
    <property type="entry name" value="ATPase-IB_hvy"/>
    <property type="match status" value="1"/>
</dbReference>
<dbReference type="InterPro" id="IPR023214">
    <property type="entry name" value="HAD_sf"/>
</dbReference>
<dbReference type="RefSeq" id="WP_226341156.1">
    <property type="nucleotide sequence ID" value="NZ_FZNM01000021.1"/>
</dbReference>
<feature type="transmembrane region" description="Helical" evidence="18">
    <location>
        <begin position="878"/>
        <end position="900"/>
    </location>
</feature>
<evidence type="ECO:0000256" key="2">
    <source>
        <dbReference type="ARBA" id="ARBA00006024"/>
    </source>
</evidence>
<dbReference type="FunFam" id="2.70.150.10:FF:000020">
    <property type="entry name" value="Copper-exporting P-type ATPase A"/>
    <property type="match status" value="1"/>
</dbReference>
<feature type="domain" description="HMA" evidence="19">
    <location>
        <begin position="13"/>
        <end position="78"/>
    </location>
</feature>
<keyword evidence="6 18" id="KW-0812">Transmembrane</keyword>
<evidence type="ECO:0000256" key="12">
    <source>
        <dbReference type="ARBA" id="ARBA00022842"/>
    </source>
</evidence>
<keyword evidence="15" id="KW-0186">Copper</keyword>
<dbReference type="InterPro" id="IPR008250">
    <property type="entry name" value="ATPase_P-typ_transduc_dom_A_sf"/>
</dbReference>
<dbReference type="SFLD" id="SFLDG00002">
    <property type="entry name" value="C1.7:_P-type_atpase_like"/>
    <property type="match status" value="1"/>
</dbReference>
<evidence type="ECO:0000256" key="8">
    <source>
        <dbReference type="ARBA" id="ARBA00022737"/>
    </source>
</evidence>
<evidence type="ECO:0000256" key="18">
    <source>
        <dbReference type="RuleBase" id="RU362081"/>
    </source>
</evidence>
<dbReference type="PRINTS" id="PR00943">
    <property type="entry name" value="CUATPASE"/>
</dbReference>
<dbReference type="InterPro" id="IPR006122">
    <property type="entry name" value="HMA_Cu_ion-bd"/>
</dbReference>
<evidence type="ECO:0000256" key="17">
    <source>
        <dbReference type="ARBA" id="ARBA00023136"/>
    </source>
</evidence>
<dbReference type="InterPro" id="IPR001757">
    <property type="entry name" value="P_typ_ATPase"/>
</dbReference>
<dbReference type="NCBIfam" id="TIGR00003">
    <property type="entry name" value="copper ion binding protein"/>
    <property type="match status" value="3"/>
</dbReference>
<feature type="transmembrane region" description="Helical" evidence="18">
    <location>
        <begin position="292"/>
        <end position="308"/>
    </location>
</feature>
<dbReference type="SUPFAM" id="SSF81665">
    <property type="entry name" value="Calcium ATPase, transmembrane domain M"/>
    <property type="match status" value="1"/>
</dbReference>